<keyword evidence="3" id="KW-1185">Reference proteome</keyword>
<proteinExistence type="predicted"/>
<keyword evidence="1" id="KW-1133">Transmembrane helix</keyword>
<organism evidence="2 3">
    <name type="scientific">Candolleomyces aberdarensis</name>
    <dbReference type="NCBI Taxonomy" id="2316362"/>
    <lineage>
        <taxon>Eukaryota</taxon>
        <taxon>Fungi</taxon>
        <taxon>Dikarya</taxon>
        <taxon>Basidiomycota</taxon>
        <taxon>Agaricomycotina</taxon>
        <taxon>Agaricomycetes</taxon>
        <taxon>Agaricomycetidae</taxon>
        <taxon>Agaricales</taxon>
        <taxon>Agaricineae</taxon>
        <taxon>Psathyrellaceae</taxon>
        <taxon>Candolleomyces</taxon>
    </lineage>
</organism>
<dbReference type="EMBL" id="SDEE01000047">
    <property type="protein sequence ID" value="RXW23259.1"/>
    <property type="molecule type" value="Genomic_DNA"/>
</dbReference>
<name>A0A4Q2DSN0_9AGAR</name>
<dbReference type="AlphaFoldDB" id="A0A4Q2DSN0"/>
<feature type="transmembrane region" description="Helical" evidence="1">
    <location>
        <begin position="186"/>
        <end position="207"/>
    </location>
</feature>
<reference evidence="2 3" key="1">
    <citation type="submission" date="2019-01" db="EMBL/GenBank/DDBJ databases">
        <title>Draft genome sequence of Psathyrella aberdarensis IHI B618.</title>
        <authorList>
            <person name="Buettner E."/>
            <person name="Kellner H."/>
        </authorList>
    </citation>
    <scope>NUCLEOTIDE SEQUENCE [LARGE SCALE GENOMIC DNA]</scope>
    <source>
        <strain evidence="2 3">IHI B618</strain>
    </source>
</reference>
<sequence length="396" mass="43964">MVDISLVTRPATPPPSLKRVASISQYERIKKAKLAVETPSALAKNDEYEITQGNSVERVLDDRPNSDPNIPPIALLYSGFGEFQDTSYDILYSSDAERQKAAVDLINAIFEAQNVSARLGLGANTGLLPADAYALGPNGFPIAVSDIRNGAVGAGAHSNIRFASYGAHFHILVDDTTRELFQRWMVPYLGITIVGAYVTFYGVILLGHQYRLVPLTPGLSCQESSAGGRDRKALYAAFVAASRLIELIDDDLYRHLIMHPPDRILDHAFNLPAVSMLRKHDPGVSSDSHERIEFRITSRYHSYVLRDDYQLFYATLTSGINDDQPATAKEILVKFSQTYSIELHDYCYEQGHAPRVYGFERLPGGWFGIAMEYQGILFARPIASQGRSNGFDERLP</sequence>
<comment type="caution">
    <text evidence="2">The sequence shown here is derived from an EMBL/GenBank/DDBJ whole genome shotgun (WGS) entry which is preliminary data.</text>
</comment>
<evidence type="ECO:0000256" key="1">
    <source>
        <dbReference type="SAM" id="Phobius"/>
    </source>
</evidence>
<accession>A0A4Q2DSN0</accession>
<dbReference type="OrthoDB" id="3261131at2759"/>
<gene>
    <name evidence="2" type="ORF">EST38_g2597</name>
</gene>
<dbReference type="Proteomes" id="UP000290288">
    <property type="component" value="Unassembled WGS sequence"/>
</dbReference>
<keyword evidence="1" id="KW-0812">Transmembrane</keyword>
<evidence type="ECO:0000313" key="2">
    <source>
        <dbReference type="EMBL" id="RXW23259.1"/>
    </source>
</evidence>
<keyword evidence="1" id="KW-0472">Membrane</keyword>
<protein>
    <submittedName>
        <fullName evidence="2">Uncharacterized protein</fullName>
    </submittedName>
</protein>
<evidence type="ECO:0000313" key="3">
    <source>
        <dbReference type="Proteomes" id="UP000290288"/>
    </source>
</evidence>